<evidence type="ECO:0000259" key="12">
    <source>
        <dbReference type="Pfam" id="PF07686"/>
    </source>
</evidence>
<dbReference type="Gene3D" id="2.60.40.10">
    <property type="entry name" value="Immunoglobulins"/>
    <property type="match status" value="1"/>
</dbReference>
<keyword evidence="8" id="KW-0675">Receptor</keyword>
<keyword evidence="14" id="KW-1185">Reference proteome</keyword>
<feature type="domain" description="Immunoglobulin V-set" evidence="12">
    <location>
        <begin position="33"/>
        <end position="118"/>
    </location>
</feature>
<dbReference type="GO" id="GO:0005886">
    <property type="term" value="C:plasma membrane"/>
    <property type="evidence" value="ECO:0007669"/>
    <property type="project" value="UniProtKB-SubCell"/>
</dbReference>
<evidence type="ECO:0000313" key="13">
    <source>
        <dbReference type="EMBL" id="KAL0962344.1"/>
    </source>
</evidence>
<keyword evidence="10" id="KW-0393">Immunoglobulin domain</keyword>
<keyword evidence="2" id="KW-1003">Cell membrane</keyword>
<dbReference type="PANTHER" id="PTHR25466">
    <property type="entry name" value="T-LYMPHOCYTE ACTIVATION ANTIGEN"/>
    <property type="match status" value="1"/>
</dbReference>
<keyword evidence="4 11" id="KW-0732">Signal</keyword>
<accession>A0ABD0VWQ0</accession>
<dbReference type="InterPro" id="IPR013106">
    <property type="entry name" value="Ig_V-set"/>
</dbReference>
<protein>
    <recommendedName>
        <fullName evidence="12">Immunoglobulin V-set domain-containing protein</fullName>
    </recommendedName>
</protein>
<keyword evidence="6" id="KW-0472">Membrane</keyword>
<dbReference type="Proteomes" id="UP001557470">
    <property type="component" value="Unassembled WGS sequence"/>
</dbReference>
<dbReference type="InterPro" id="IPR051713">
    <property type="entry name" value="T-cell_Activation_Regulation"/>
</dbReference>
<feature type="signal peptide" evidence="11">
    <location>
        <begin position="1"/>
        <end position="25"/>
    </location>
</feature>
<feature type="chain" id="PRO_5044813774" description="Immunoglobulin V-set domain-containing protein" evidence="11">
    <location>
        <begin position="26"/>
        <end position="274"/>
    </location>
</feature>
<evidence type="ECO:0000256" key="5">
    <source>
        <dbReference type="ARBA" id="ARBA00022989"/>
    </source>
</evidence>
<organism evidence="13 14">
    <name type="scientific">Umbra pygmaea</name>
    <name type="common">Eastern mudminnow</name>
    <dbReference type="NCBI Taxonomy" id="75934"/>
    <lineage>
        <taxon>Eukaryota</taxon>
        <taxon>Metazoa</taxon>
        <taxon>Chordata</taxon>
        <taxon>Craniata</taxon>
        <taxon>Vertebrata</taxon>
        <taxon>Euteleostomi</taxon>
        <taxon>Actinopterygii</taxon>
        <taxon>Neopterygii</taxon>
        <taxon>Teleostei</taxon>
        <taxon>Protacanthopterygii</taxon>
        <taxon>Esociformes</taxon>
        <taxon>Umbridae</taxon>
        <taxon>Umbra</taxon>
    </lineage>
</organism>
<reference evidence="13 14" key="1">
    <citation type="submission" date="2024-06" db="EMBL/GenBank/DDBJ databases">
        <authorList>
            <person name="Pan Q."/>
            <person name="Wen M."/>
            <person name="Jouanno E."/>
            <person name="Zahm M."/>
            <person name="Klopp C."/>
            <person name="Cabau C."/>
            <person name="Louis A."/>
            <person name="Berthelot C."/>
            <person name="Parey E."/>
            <person name="Roest Crollius H."/>
            <person name="Montfort J."/>
            <person name="Robinson-Rechavi M."/>
            <person name="Bouchez O."/>
            <person name="Lampietro C."/>
            <person name="Lopez Roques C."/>
            <person name="Donnadieu C."/>
            <person name="Postlethwait J."/>
            <person name="Bobe J."/>
            <person name="Verreycken H."/>
            <person name="Guiguen Y."/>
        </authorList>
    </citation>
    <scope>NUCLEOTIDE SEQUENCE [LARGE SCALE GENOMIC DNA]</scope>
    <source>
        <strain evidence="13">Up_M1</strain>
        <tissue evidence="13">Testis</tissue>
    </source>
</reference>
<dbReference type="PANTHER" id="PTHR25466:SF11">
    <property type="entry name" value="GALECTIN 17-RELATED"/>
    <property type="match status" value="1"/>
</dbReference>
<evidence type="ECO:0000256" key="3">
    <source>
        <dbReference type="ARBA" id="ARBA00022692"/>
    </source>
</evidence>
<evidence type="ECO:0000256" key="1">
    <source>
        <dbReference type="ARBA" id="ARBA00004251"/>
    </source>
</evidence>
<comment type="caution">
    <text evidence="13">The sequence shown here is derived from an EMBL/GenBank/DDBJ whole genome shotgun (WGS) entry which is preliminary data.</text>
</comment>
<evidence type="ECO:0000256" key="11">
    <source>
        <dbReference type="SAM" id="SignalP"/>
    </source>
</evidence>
<keyword evidence="7" id="KW-1015">Disulfide bond</keyword>
<keyword evidence="5" id="KW-1133">Transmembrane helix</keyword>
<name>A0ABD0VWQ0_UMBPY</name>
<evidence type="ECO:0000256" key="10">
    <source>
        <dbReference type="ARBA" id="ARBA00023319"/>
    </source>
</evidence>
<keyword evidence="9" id="KW-0325">Glycoprotein</keyword>
<dbReference type="SUPFAM" id="SSF48726">
    <property type="entry name" value="Immunoglobulin"/>
    <property type="match status" value="1"/>
</dbReference>
<dbReference type="EMBL" id="JAGEUA010000011">
    <property type="protein sequence ID" value="KAL0962344.1"/>
    <property type="molecule type" value="Genomic_DNA"/>
</dbReference>
<dbReference type="AlphaFoldDB" id="A0ABD0VWQ0"/>
<evidence type="ECO:0000256" key="2">
    <source>
        <dbReference type="ARBA" id="ARBA00022475"/>
    </source>
</evidence>
<dbReference type="InterPro" id="IPR036179">
    <property type="entry name" value="Ig-like_dom_sf"/>
</dbReference>
<evidence type="ECO:0000256" key="9">
    <source>
        <dbReference type="ARBA" id="ARBA00023180"/>
    </source>
</evidence>
<dbReference type="InterPro" id="IPR013783">
    <property type="entry name" value="Ig-like_fold"/>
</dbReference>
<keyword evidence="3" id="KW-0812">Transmembrane</keyword>
<evidence type="ECO:0000313" key="14">
    <source>
        <dbReference type="Proteomes" id="UP001557470"/>
    </source>
</evidence>
<dbReference type="Pfam" id="PF07686">
    <property type="entry name" value="V-set"/>
    <property type="match status" value="1"/>
</dbReference>
<sequence>MKMFAAVRDRHLLQLPCFWIISCVASFSIPPNPVSISSPVGSQAILPCTWKSQLDKVPICHVQWQTPDDTVFEQKGEIRWQANEFKGRVEVPEEKLEKGDCSLIVHDVQLGDVGLYESFMVVDSARMKRRVFIQSVLLSVYEYQSKLTLAVGEDLDLNLYTHKAVKLVFQVRNSTDLKVLWLRGEEFNKNRLEEAEGALRLRQLVMGDSGTYKVLDAQGLSVSTVELTVEEVHVTTSTHLYQIQDKQEPVGKSVVNSSSLLIIFLLQISLLLLK</sequence>
<dbReference type="PROSITE" id="PS51257">
    <property type="entry name" value="PROKAR_LIPOPROTEIN"/>
    <property type="match status" value="1"/>
</dbReference>
<evidence type="ECO:0000256" key="8">
    <source>
        <dbReference type="ARBA" id="ARBA00023170"/>
    </source>
</evidence>
<proteinExistence type="predicted"/>
<evidence type="ECO:0000256" key="6">
    <source>
        <dbReference type="ARBA" id="ARBA00023136"/>
    </source>
</evidence>
<evidence type="ECO:0000256" key="7">
    <source>
        <dbReference type="ARBA" id="ARBA00023157"/>
    </source>
</evidence>
<evidence type="ECO:0000256" key="4">
    <source>
        <dbReference type="ARBA" id="ARBA00022729"/>
    </source>
</evidence>
<gene>
    <name evidence="13" type="ORF">UPYG_G00338880</name>
</gene>
<comment type="subcellular location">
    <subcellularLocation>
        <location evidence="1">Cell membrane</location>
        <topology evidence="1">Single-pass type I membrane protein</topology>
    </subcellularLocation>
</comment>